<evidence type="ECO:0000313" key="3">
    <source>
        <dbReference type="Proteomes" id="UP000016932"/>
    </source>
</evidence>
<keyword evidence="3" id="KW-1185">Reference proteome</keyword>
<dbReference type="KEGG" id="pfj:MYCFIDRAFT_123040"/>
<name>N1Q758_PSEFD</name>
<accession>N1Q758</accession>
<dbReference type="SUPFAM" id="SSF54427">
    <property type="entry name" value="NTF2-like"/>
    <property type="match status" value="1"/>
</dbReference>
<dbReference type="GeneID" id="19330499"/>
<sequence>KDAILDTLYRACLSYDINSVDLHDSAFVNSPETTFEMSGLATYKGLDEIRKLHANVGPLDTTHLVTNPRIVEFSDAQGTARLTASALAQHFRTGEGNLGDARKFMTGSLYDMDLVREGEGVWKVMHFRMKVVWMEGDQSVV</sequence>
<dbReference type="eggNOG" id="ENOG502S791">
    <property type="taxonomic scope" value="Eukaryota"/>
</dbReference>
<evidence type="ECO:0000259" key="1">
    <source>
        <dbReference type="Pfam" id="PF13577"/>
    </source>
</evidence>
<dbReference type="RefSeq" id="XP_007921471.1">
    <property type="nucleotide sequence ID" value="XM_007923280.1"/>
</dbReference>
<dbReference type="AlphaFoldDB" id="N1Q758"/>
<gene>
    <name evidence="2" type="ORF">MYCFIDRAFT_123040</name>
</gene>
<dbReference type="Pfam" id="PF13577">
    <property type="entry name" value="SnoaL_4"/>
    <property type="match status" value="1"/>
</dbReference>
<dbReference type="VEuPathDB" id="FungiDB:MYCFIDRAFT_123040"/>
<feature type="non-terminal residue" evidence="2">
    <location>
        <position position="1"/>
    </location>
</feature>
<dbReference type="Proteomes" id="UP000016932">
    <property type="component" value="Unassembled WGS sequence"/>
</dbReference>
<dbReference type="InterPro" id="IPR032710">
    <property type="entry name" value="NTF2-like_dom_sf"/>
</dbReference>
<dbReference type="OrthoDB" id="3637402at2759"/>
<feature type="domain" description="SnoaL-like" evidence="1">
    <location>
        <begin position="2"/>
        <end position="127"/>
    </location>
</feature>
<dbReference type="EMBL" id="KB446555">
    <property type="protein sequence ID" value="EME88435.1"/>
    <property type="molecule type" value="Genomic_DNA"/>
</dbReference>
<dbReference type="CDD" id="cd00531">
    <property type="entry name" value="NTF2_like"/>
    <property type="match status" value="1"/>
</dbReference>
<dbReference type="STRING" id="383855.N1Q758"/>
<organism evidence="2 3">
    <name type="scientific">Pseudocercospora fijiensis (strain CIRAD86)</name>
    <name type="common">Black leaf streak disease fungus</name>
    <name type="synonym">Mycosphaerella fijiensis</name>
    <dbReference type="NCBI Taxonomy" id="383855"/>
    <lineage>
        <taxon>Eukaryota</taxon>
        <taxon>Fungi</taxon>
        <taxon>Dikarya</taxon>
        <taxon>Ascomycota</taxon>
        <taxon>Pezizomycotina</taxon>
        <taxon>Dothideomycetes</taxon>
        <taxon>Dothideomycetidae</taxon>
        <taxon>Mycosphaerellales</taxon>
        <taxon>Mycosphaerellaceae</taxon>
        <taxon>Pseudocercospora</taxon>
    </lineage>
</organism>
<feature type="non-terminal residue" evidence="2">
    <location>
        <position position="141"/>
    </location>
</feature>
<dbReference type="InterPro" id="IPR037401">
    <property type="entry name" value="SnoaL-like"/>
</dbReference>
<dbReference type="HOGENOM" id="CLU_106738_1_0_1"/>
<dbReference type="Gene3D" id="3.10.450.50">
    <property type="match status" value="1"/>
</dbReference>
<evidence type="ECO:0000313" key="2">
    <source>
        <dbReference type="EMBL" id="EME88435.1"/>
    </source>
</evidence>
<proteinExistence type="predicted"/>
<reference evidence="2 3" key="1">
    <citation type="journal article" date="2012" name="PLoS Pathog.">
        <title>Diverse lifestyles and strategies of plant pathogenesis encoded in the genomes of eighteen Dothideomycetes fungi.</title>
        <authorList>
            <person name="Ohm R.A."/>
            <person name="Feau N."/>
            <person name="Henrissat B."/>
            <person name="Schoch C.L."/>
            <person name="Horwitz B.A."/>
            <person name="Barry K.W."/>
            <person name="Condon B.J."/>
            <person name="Copeland A.C."/>
            <person name="Dhillon B."/>
            <person name="Glaser F."/>
            <person name="Hesse C.N."/>
            <person name="Kosti I."/>
            <person name="LaButti K."/>
            <person name="Lindquist E.A."/>
            <person name="Lucas S."/>
            <person name="Salamov A.A."/>
            <person name="Bradshaw R.E."/>
            <person name="Ciuffetti L."/>
            <person name="Hamelin R.C."/>
            <person name="Kema G.H.J."/>
            <person name="Lawrence C."/>
            <person name="Scott J.A."/>
            <person name="Spatafora J.W."/>
            <person name="Turgeon B.G."/>
            <person name="de Wit P.J.G.M."/>
            <person name="Zhong S."/>
            <person name="Goodwin S.B."/>
            <person name="Grigoriev I.V."/>
        </authorList>
    </citation>
    <scope>NUCLEOTIDE SEQUENCE [LARGE SCALE GENOMIC DNA]</scope>
    <source>
        <strain evidence="2 3">CIRAD86</strain>
    </source>
</reference>
<protein>
    <recommendedName>
        <fullName evidence="1">SnoaL-like domain-containing protein</fullName>
    </recommendedName>
</protein>